<protein>
    <submittedName>
        <fullName evidence="3">Phage antirepressor KilAC domain-containing protein</fullName>
    </submittedName>
</protein>
<name>A0AAJ6AL87_9MICC</name>
<accession>A0AAJ6AL87</accession>
<evidence type="ECO:0000259" key="2">
    <source>
        <dbReference type="Pfam" id="PF08346"/>
    </source>
</evidence>
<dbReference type="InterPro" id="IPR005039">
    <property type="entry name" value="Ant_C"/>
</dbReference>
<dbReference type="Pfam" id="PF08346">
    <property type="entry name" value="AntA"/>
    <property type="match status" value="1"/>
</dbReference>
<evidence type="ECO:0000313" key="3">
    <source>
        <dbReference type="EMBL" id="WGH92125.1"/>
    </source>
</evidence>
<evidence type="ECO:0000313" key="4">
    <source>
        <dbReference type="Proteomes" id="UP001224674"/>
    </source>
</evidence>
<dbReference type="RefSeq" id="WP_279674370.1">
    <property type="nucleotide sequence ID" value="NZ_CP122566.1"/>
</dbReference>
<gene>
    <name evidence="3" type="ORF">QDX21_07215</name>
</gene>
<dbReference type="InterPro" id="IPR013557">
    <property type="entry name" value="AntA/B_antirep"/>
</dbReference>
<reference evidence="3 4" key="1">
    <citation type="submission" date="2023-03" db="EMBL/GenBank/DDBJ databases">
        <title>Complete genome sequences of several Auritidibacter ignavus strains isolated from ear infections.</title>
        <authorList>
            <person name="Baehr T."/>
            <person name="Baumhoegger A.M."/>
        </authorList>
    </citation>
    <scope>NUCLEOTIDE SEQUENCE [LARGE SCALE GENOMIC DNA]</scope>
    <source>
        <strain evidence="3 4">BABAE-6</strain>
    </source>
</reference>
<feature type="domain" description="Antirepressor protein C-terminal" evidence="1">
    <location>
        <begin position="132"/>
        <end position="246"/>
    </location>
</feature>
<dbReference type="GO" id="GO:0003677">
    <property type="term" value="F:DNA binding"/>
    <property type="evidence" value="ECO:0007669"/>
    <property type="project" value="InterPro"/>
</dbReference>
<dbReference type="EMBL" id="CP122566">
    <property type="protein sequence ID" value="WGH92125.1"/>
    <property type="molecule type" value="Genomic_DNA"/>
</dbReference>
<dbReference type="Pfam" id="PF03374">
    <property type="entry name" value="ANT"/>
    <property type="match status" value="1"/>
</dbReference>
<feature type="domain" description="AntA/AntB antirepressor" evidence="2">
    <location>
        <begin position="19"/>
        <end position="89"/>
    </location>
</feature>
<dbReference type="AlphaFoldDB" id="A0AAJ6AL87"/>
<sequence>MTNLHEIIPIINNDGQQAVSLRNLYDFLEVKRDFTTWAKKMFEYGFVEGADYAEISLPQKGEQTRGGQNRRDWACTLDMGKEISMIQRTPKGKQARQYFIAVEKQASIELSDDELIAKALIKANETLEASKRELETIRPKAQAWETLVSATGDYSVDEAAKILSRDWNITIGRNRLFDFMHQIKWTYRAGRRKSWHAYQEQVDNGRLRLRMNPVFQNRITGELETPAPTIRVTAKGVEALREKLQEKVKA</sequence>
<evidence type="ECO:0000259" key="1">
    <source>
        <dbReference type="Pfam" id="PF03374"/>
    </source>
</evidence>
<organism evidence="3 4">
    <name type="scientific">Auritidibacter ignavus</name>
    <dbReference type="NCBI Taxonomy" id="678932"/>
    <lineage>
        <taxon>Bacteria</taxon>
        <taxon>Bacillati</taxon>
        <taxon>Actinomycetota</taxon>
        <taxon>Actinomycetes</taxon>
        <taxon>Micrococcales</taxon>
        <taxon>Micrococcaceae</taxon>
        <taxon>Auritidibacter</taxon>
    </lineage>
</organism>
<keyword evidence="4" id="KW-1185">Reference proteome</keyword>
<dbReference type="Proteomes" id="UP001224674">
    <property type="component" value="Chromosome"/>
</dbReference>
<proteinExistence type="predicted"/>